<dbReference type="SMART" id="SM00065">
    <property type="entry name" value="GAF"/>
    <property type="match status" value="1"/>
</dbReference>
<keyword evidence="5" id="KW-0418">Kinase</keyword>
<comment type="catalytic activity">
    <reaction evidence="1">
        <text>ATP + protein L-histidine = ADP + protein N-phospho-L-histidine.</text>
        <dbReference type="EC" id="2.7.13.3"/>
    </reaction>
</comment>
<dbReference type="Pfam" id="PF08448">
    <property type="entry name" value="PAS_4"/>
    <property type="match status" value="1"/>
</dbReference>
<feature type="domain" description="Histidine kinase" evidence="7">
    <location>
        <begin position="351"/>
        <end position="571"/>
    </location>
</feature>
<dbReference type="SUPFAM" id="SSF47384">
    <property type="entry name" value="Homodimeric domain of signal transducing histidine kinase"/>
    <property type="match status" value="1"/>
</dbReference>
<evidence type="ECO:0000259" key="8">
    <source>
        <dbReference type="PROSITE" id="PS50110"/>
    </source>
</evidence>
<dbReference type="InterPro" id="IPR004358">
    <property type="entry name" value="Sig_transdc_His_kin-like_C"/>
</dbReference>
<dbReference type="PROSITE" id="PS50112">
    <property type="entry name" value="PAS"/>
    <property type="match status" value="1"/>
</dbReference>
<dbReference type="Pfam" id="PF01590">
    <property type="entry name" value="GAF"/>
    <property type="match status" value="1"/>
</dbReference>
<dbReference type="PRINTS" id="PR00344">
    <property type="entry name" value="BCTRLSENSOR"/>
</dbReference>
<dbReference type="Gene3D" id="3.30.450.20">
    <property type="entry name" value="PAS domain"/>
    <property type="match status" value="1"/>
</dbReference>
<sequence>MTDHNLAYALPPIPPSESERLEALRALDILDTEAERNFDDLVELASFICDVPIALCSLVDEDRQWFKACVGLDVTETSRDVSFCGHAINQYEPFIVEDAHQDERFRHNPLVVGEPHIRFYAGFPLVLDDDLPLGTLCIIDTRPRTLTPRQLEAMQALQRQMQDQLRLRAELRRSERVCKELGEHVSDLTETSQKLSERGEAALRQLSIARRHNEVLVEESNDPILFFDEDGCILDANQRTLDALGYTLDQLRGARFIDVLRPDCTEDALGCFEQALRGAPSSVEVVVLTSDDRELYGVASARRIELGDSLVVQSIFRDHTEQRHARDELESTRRQLWQAQKFDSLGRLASGVAHDFNNMLSVITTCAEFLLQDLDQADPRRQDVTDIAEAAKQSAGLTRQLLAFSRSQRLDARVTCLDMLVGRPEKLFRRLVDASVDLEVELGAGALEVFVDPGQIEQVLVNLLINARDALEDDGNIRVETRRARVFADDPAARPPGVYGVITVRDDGIGMDAPTLDKVFEPFFTTKAEGEGTGLGLATAHGIVAQSGGFIEVDSTPGEGSEFRVWLPEATEEQCRMTPVERRLPEQPVDIDVTVLLVEEHPLVRRSTQRCLERMGVEVYVAKDGAQALELWQAHQDEIAALISDIRIPATDGVGILTQLRAEEPALPAILLTGHAETMWADEWKDASTLVLRKPTTPQRLLSVLSSMLVG</sequence>
<dbReference type="EMBL" id="CP041186">
    <property type="protein sequence ID" value="QDG51610.1"/>
    <property type="molecule type" value="Genomic_DNA"/>
</dbReference>
<reference evidence="10 11" key="1">
    <citation type="submission" date="2019-06" db="EMBL/GenBank/DDBJ databases">
        <title>Persicimonas caeni gen. nov., sp. nov., a predatory bacterium isolated from solar saltern.</title>
        <authorList>
            <person name="Wang S."/>
        </authorList>
    </citation>
    <scope>NUCLEOTIDE SEQUENCE [LARGE SCALE GENOMIC DNA]</scope>
    <source>
        <strain evidence="10 11">YN101</strain>
    </source>
</reference>
<dbReference type="RefSeq" id="WP_141198090.1">
    <property type="nucleotide sequence ID" value="NZ_CP041186.1"/>
</dbReference>
<dbReference type="CDD" id="cd00130">
    <property type="entry name" value="PAS"/>
    <property type="match status" value="1"/>
</dbReference>
<proteinExistence type="predicted"/>
<evidence type="ECO:0000256" key="6">
    <source>
        <dbReference type="PROSITE-ProRule" id="PRU00169"/>
    </source>
</evidence>
<dbReference type="EC" id="2.7.13.3" evidence="2"/>
<dbReference type="Gene3D" id="3.30.565.10">
    <property type="entry name" value="Histidine kinase-like ATPase, C-terminal domain"/>
    <property type="match status" value="1"/>
</dbReference>
<evidence type="ECO:0000256" key="5">
    <source>
        <dbReference type="ARBA" id="ARBA00022777"/>
    </source>
</evidence>
<dbReference type="Gene3D" id="3.30.450.40">
    <property type="match status" value="1"/>
</dbReference>
<name>A0A4Y6PTN8_PERCE</name>
<accession>A0A4Y6PTN8</accession>
<dbReference type="Proteomes" id="UP000315995">
    <property type="component" value="Chromosome"/>
</dbReference>
<dbReference type="PROSITE" id="PS50109">
    <property type="entry name" value="HIS_KIN"/>
    <property type="match status" value="1"/>
</dbReference>
<dbReference type="SMART" id="SM00448">
    <property type="entry name" value="REC"/>
    <property type="match status" value="1"/>
</dbReference>
<dbReference type="CDD" id="cd00082">
    <property type="entry name" value="HisKA"/>
    <property type="match status" value="1"/>
</dbReference>
<dbReference type="OrthoDB" id="5501940at2"/>
<dbReference type="InterPro" id="IPR013656">
    <property type="entry name" value="PAS_4"/>
</dbReference>
<dbReference type="PROSITE" id="PS50110">
    <property type="entry name" value="RESPONSE_REGULATORY"/>
    <property type="match status" value="1"/>
</dbReference>
<dbReference type="PANTHER" id="PTHR43065:SF42">
    <property type="entry name" value="TWO-COMPONENT SENSOR PPRA"/>
    <property type="match status" value="1"/>
</dbReference>
<dbReference type="InterPro" id="IPR000014">
    <property type="entry name" value="PAS"/>
</dbReference>
<dbReference type="InterPro" id="IPR036097">
    <property type="entry name" value="HisK_dim/P_sf"/>
</dbReference>
<dbReference type="SMART" id="SM00387">
    <property type="entry name" value="HATPase_c"/>
    <property type="match status" value="1"/>
</dbReference>
<dbReference type="InterPro" id="IPR001789">
    <property type="entry name" value="Sig_transdc_resp-reg_receiver"/>
</dbReference>
<dbReference type="Pfam" id="PF02518">
    <property type="entry name" value="HATPase_c"/>
    <property type="match status" value="1"/>
</dbReference>
<dbReference type="SMART" id="SM00091">
    <property type="entry name" value="PAS"/>
    <property type="match status" value="1"/>
</dbReference>
<dbReference type="InterPro" id="IPR011006">
    <property type="entry name" value="CheY-like_superfamily"/>
</dbReference>
<organism evidence="10 11">
    <name type="scientific">Persicimonas caeni</name>
    <dbReference type="NCBI Taxonomy" id="2292766"/>
    <lineage>
        <taxon>Bacteria</taxon>
        <taxon>Deltaproteobacteria</taxon>
        <taxon>Bradymonadales</taxon>
        <taxon>Bradymonadaceae</taxon>
        <taxon>Persicimonas</taxon>
    </lineage>
</organism>
<keyword evidence="4" id="KW-0808">Transferase</keyword>
<evidence type="ECO:0000256" key="3">
    <source>
        <dbReference type="ARBA" id="ARBA00022553"/>
    </source>
</evidence>
<evidence type="ECO:0000313" key="11">
    <source>
        <dbReference type="Proteomes" id="UP000315995"/>
    </source>
</evidence>
<dbReference type="InterPro" id="IPR003018">
    <property type="entry name" value="GAF"/>
</dbReference>
<evidence type="ECO:0000259" key="7">
    <source>
        <dbReference type="PROSITE" id="PS50109"/>
    </source>
</evidence>
<accession>A0A5B8Y5B9</accession>
<feature type="modified residue" description="4-aspartylphosphate" evidence="6">
    <location>
        <position position="645"/>
    </location>
</feature>
<dbReference type="AlphaFoldDB" id="A0A4Y6PTN8"/>
<dbReference type="Pfam" id="PF00072">
    <property type="entry name" value="Response_reg"/>
    <property type="match status" value="1"/>
</dbReference>
<keyword evidence="3 6" id="KW-0597">Phosphoprotein</keyword>
<feature type="domain" description="PAS" evidence="9">
    <location>
        <begin position="209"/>
        <end position="279"/>
    </location>
</feature>
<gene>
    <name evidence="10" type="ORF">FIV42_12885</name>
</gene>
<dbReference type="GO" id="GO:0000155">
    <property type="term" value="F:phosphorelay sensor kinase activity"/>
    <property type="evidence" value="ECO:0007669"/>
    <property type="project" value="InterPro"/>
</dbReference>
<feature type="domain" description="Response regulatory" evidence="8">
    <location>
        <begin position="594"/>
        <end position="709"/>
    </location>
</feature>
<evidence type="ECO:0000256" key="4">
    <source>
        <dbReference type="ARBA" id="ARBA00022679"/>
    </source>
</evidence>
<evidence type="ECO:0000256" key="2">
    <source>
        <dbReference type="ARBA" id="ARBA00012438"/>
    </source>
</evidence>
<dbReference type="SUPFAM" id="SSF55785">
    <property type="entry name" value="PYP-like sensor domain (PAS domain)"/>
    <property type="match status" value="1"/>
</dbReference>
<dbReference type="InterPro" id="IPR005467">
    <property type="entry name" value="His_kinase_dom"/>
</dbReference>
<keyword evidence="11" id="KW-1185">Reference proteome</keyword>
<dbReference type="Gene3D" id="3.40.50.2300">
    <property type="match status" value="1"/>
</dbReference>
<protein>
    <recommendedName>
        <fullName evidence="2">histidine kinase</fullName>
        <ecNumber evidence="2">2.7.13.3</ecNumber>
    </recommendedName>
</protein>
<dbReference type="SUPFAM" id="SSF55781">
    <property type="entry name" value="GAF domain-like"/>
    <property type="match status" value="1"/>
</dbReference>
<dbReference type="SUPFAM" id="SSF55874">
    <property type="entry name" value="ATPase domain of HSP90 chaperone/DNA topoisomerase II/histidine kinase"/>
    <property type="match status" value="1"/>
</dbReference>
<dbReference type="CDD" id="cd00156">
    <property type="entry name" value="REC"/>
    <property type="match status" value="1"/>
</dbReference>
<dbReference type="InterPro" id="IPR003661">
    <property type="entry name" value="HisK_dim/P_dom"/>
</dbReference>
<evidence type="ECO:0000313" key="10">
    <source>
        <dbReference type="EMBL" id="QDG51610.1"/>
    </source>
</evidence>
<dbReference type="Pfam" id="PF00512">
    <property type="entry name" value="HisKA"/>
    <property type="match status" value="1"/>
</dbReference>
<dbReference type="NCBIfam" id="TIGR00229">
    <property type="entry name" value="sensory_box"/>
    <property type="match status" value="1"/>
</dbReference>
<evidence type="ECO:0000256" key="1">
    <source>
        <dbReference type="ARBA" id="ARBA00000085"/>
    </source>
</evidence>
<dbReference type="SUPFAM" id="SSF52172">
    <property type="entry name" value="CheY-like"/>
    <property type="match status" value="1"/>
</dbReference>
<dbReference type="InterPro" id="IPR036890">
    <property type="entry name" value="HATPase_C_sf"/>
</dbReference>
<dbReference type="SMART" id="SM00388">
    <property type="entry name" value="HisKA"/>
    <property type="match status" value="1"/>
</dbReference>
<dbReference type="Gene3D" id="1.10.287.130">
    <property type="match status" value="1"/>
</dbReference>
<evidence type="ECO:0000259" key="9">
    <source>
        <dbReference type="PROSITE" id="PS50112"/>
    </source>
</evidence>
<dbReference type="InterPro" id="IPR035965">
    <property type="entry name" value="PAS-like_dom_sf"/>
</dbReference>
<dbReference type="InterPro" id="IPR003594">
    <property type="entry name" value="HATPase_dom"/>
</dbReference>
<dbReference type="PANTHER" id="PTHR43065">
    <property type="entry name" value="SENSOR HISTIDINE KINASE"/>
    <property type="match status" value="1"/>
</dbReference>
<dbReference type="InterPro" id="IPR029016">
    <property type="entry name" value="GAF-like_dom_sf"/>
</dbReference>